<sequence length="187" mass="20536">MPPRPLFPAAAAVAGPPSRPPSSSLPSPSSSRTLSIPSWLTVGSSFQAEEGVLVRRRRGPAGGDGEGGEEGREGREVEEEVEGREGRREKGRERKEERKRRRKEEKKDRKERKKHRQLSHLTPGEGGRVGGREGGREGDGSLALVPARPLPLSPPSLPPSYLSSLFIEDRTPEHVVYVTSFEAPYFP</sequence>
<comment type="caution">
    <text evidence="2">The sequence shown here is derived from an EMBL/GenBank/DDBJ whole genome shotgun (WGS) entry which is preliminary data.</text>
</comment>
<feature type="compositionally biased region" description="Basic residues" evidence="1">
    <location>
        <begin position="97"/>
        <end position="118"/>
    </location>
</feature>
<dbReference type="EMBL" id="SDOX01000041">
    <property type="protein sequence ID" value="TFJ83375.1"/>
    <property type="molecule type" value="Genomic_DNA"/>
</dbReference>
<feature type="compositionally biased region" description="Basic and acidic residues" evidence="1">
    <location>
        <begin position="83"/>
        <end position="96"/>
    </location>
</feature>
<evidence type="ECO:0000313" key="2">
    <source>
        <dbReference type="EMBL" id="TFJ83375.1"/>
    </source>
</evidence>
<proteinExistence type="predicted"/>
<feature type="compositionally biased region" description="Basic and acidic residues" evidence="1">
    <location>
        <begin position="130"/>
        <end position="139"/>
    </location>
</feature>
<dbReference type="Proteomes" id="UP000355283">
    <property type="component" value="Unassembled WGS sequence"/>
</dbReference>
<accession>A0A4D9D1M4</accession>
<name>A0A4D9D1M4_9STRA</name>
<feature type="region of interest" description="Disordered" evidence="1">
    <location>
        <begin position="1"/>
        <end position="147"/>
    </location>
</feature>
<reference evidence="2 3" key="1">
    <citation type="submission" date="2019-01" db="EMBL/GenBank/DDBJ databases">
        <title>Nuclear Genome Assembly of the Microalgal Biofuel strain Nannochloropsis salina CCMP1776.</title>
        <authorList>
            <person name="Hovde B."/>
        </authorList>
    </citation>
    <scope>NUCLEOTIDE SEQUENCE [LARGE SCALE GENOMIC DNA]</scope>
    <source>
        <strain evidence="2 3">CCMP1776</strain>
    </source>
</reference>
<keyword evidence="3" id="KW-1185">Reference proteome</keyword>
<protein>
    <submittedName>
        <fullName evidence="2">Uncharacterized protein</fullName>
    </submittedName>
</protein>
<evidence type="ECO:0000313" key="3">
    <source>
        <dbReference type="Proteomes" id="UP000355283"/>
    </source>
</evidence>
<dbReference type="AlphaFoldDB" id="A0A4D9D1M4"/>
<organism evidence="2 3">
    <name type="scientific">Nannochloropsis salina CCMP1776</name>
    <dbReference type="NCBI Taxonomy" id="1027361"/>
    <lineage>
        <taxon>Eukaryota</taxon>
        <taxon>Sar</taxon>
        <taxon>Stramenopiles</taxon>
        <taxon>Ochrophyta</taxon>
        <taxon>Eustigmatophyceae</taxon>
        <taxon>Eustigmatales</taxon>
        <taxon>Monodopsidaceae</taxon>
        <taxon>Microchloropsis</taxon>
        <taxon>Microchloropsis salina</taxon>
    </lineage>
</organism>
<feature type="compositionally biased region" description="Low complexity" evidence="1">
    <location>
        <begin position="7"/>
        <end position="38"/>
    </location>
</feature>
<feature type="non-terminal residue" evidence="2">
    <location>
        <position position="187"/>
    </location>
</feature>
<gene>
    <name evidence="2" type="ORF">NSK_005322</name>
</gene>
<evidence type="ECO:0000256" key="1">
    <source>
        <dbReference type="SAM" id="MobiDB-lite"/>
    </source>
</evidence>